<comment type="caution">
    <text evidence="1">The sequence shown here is derived from an EMBL/GenBank/DDBJ whole genome shotgun (WGS) entry which is preliminary data.</text>
</comment>
<accession>A0AAU9Q2N4</accession>
<dbReference type="AlphaFoldDB" id="A0AAU9Q2N4"/>
<gene>
    <name evidence="1" type="ORF">THF1D04_140095</name>
</gene>
<evidence type="ECO:0000313" key="2">
    <source>
        <dbReference type="Proteomes" id="UP001295420"/>
    </source>
</evidence>
<organism evidence="1 2">
    <name type="scientific">Vibrio owensii</name>
    <dbReference type="NCBI Taxonomy" id="696485"/>
    <lineage>
        <taxon>Bacteria</taxon>
        <taxon>Pseudomonadati</taxon>
        <taxon>Pseudomonadota</taxon>
        <taxon>Gammaproteobacteria</taxon>
        <taxon>Vibrionales</taxon>
        <taxon>Vibrionaceae</taxon>
        <taxon>Vibrio</taxon>
    </lineage>
</organism>
<protein>
    <recommendedName>
        <fullName evidence="3">DUF1496 domain-containing protein</fullName>
    </recommendedName>
</protein>
<proteinExistence type="predicted"/>
<reference evidence="1" key="1">
    <citation type="submission" date="2022-01" db="EMBL/GenBank/DDBJ databases">
        <authorList>
            <person name="Lagorce A."/>
        </authorList>
    </citation>
    <scope>NUCLEOTIDE SEQUENCE</scope>
    <source>
        <strain evidence="1">Th15_F1_D04</strain>
    </source>
</reference>
<name>A0AAU9Q2N4_9VIBR</name>
<sequence length="81" mass="8998">MIALLFFLLPFIRKAYLKPKNQSGVLCLLGNSLISFTVNSHSLTPKEMNSIYCPGGLDEQDIETVSCIDKRGRACQFASSR</sequence>
<evidence type="ECO:0008006" key="3">
    <source>
        <dbReference type="Google" id="ProtNLM"/>
    </source>
</evidence>
<dbReference type="EMBL" id="CAKMTQ010000006">
    <property type="protein sequence ID" value="CAH1523330.1"/>
    <property type="molecule type" value="Genomic_DNA"/>
</dbReference>
<dbReference type="Proteomes" id="UP001295420">
    <property type="component" value="Unassembled WGS sequence"/>
</dbReference>
<evidence type="ECO:0000313" key="1">
    <source>
        <dbReference type="EMBL" id="CAH1523330.1"/>
    </source>
</evidence>